<dbReference type="InterPro" id="IPR023393">
    <property type="entry name" value="START-like_dom_sf"/>
</dbReference>
<keyword evidence="2" id="KW-1185">Reference proteome</keyword>
<dbReference type="SUPFAM" id="SSF55961">
    <property type="entry name" value="Bet v1-like"/>
    <property type="match status" value="1"/>
</dbReference>
<gene>
    <name evidence="1" type="ORF">ACFONP_13225</name>
</gene>
<dbReference type="RefSeq" id="WP_189576466.1">
    <property type="nucleotide sequence ID" value="NZ_BMXU01000002.1"/>
</dbReference>
<comment type="caution">
    <text evidence="1">The sequence shown here is derived from an EMBL/GenBank/DDBJ whole genome shotgun (WGS) entry which is preliminary data.</text>
</comment>
<reference evidence="2" key="1">
    <citation type="journal article" date="2019" name="Int. J. Syst. Evol. Microbiol.">
        <title>The Global Catalogue of Microorganisms (GCM) 10K type strain sequencing project: providing services to taxonomists for standard genome sequencing and annotation.</title>
        <authorList>
            <consortium name="The Broad Institute Genomics Platform"/>
            <consortium name="The Broad Institute Genome Sequencing Center for Infectious Disease"/>
            <person name="Wu L."/>
            <person name="Ma J."/>
        </authorList>
    </citation>
    <scope>NUCLEOTIDE SEQUENCE [LARGE SCALE GENOMIC DNA]</scope>
    <source>
        <strain evidence="2">KCTC 22245</strain>
    </source>
</reference>
<dbReference type="EMBL" id="JBHRVA010000003">
    <property type="protein sequence ID" value="MFC3303688.1"/>
    <property type="molecule type" value="Genomic_DNA"/>
</dbReference>
<accession>A0ABV7ME05</accession>
<protein>
    <submittedName>
        <fullName evidence="1">Uncharacterized protein</fullName>
    </submittedName>
</protein>
<organism evidence="1 2">
    <name type="scientific">Parvularcula lutaonensis</name>
    <dbReference type="NCBI Taxonomy" id="491923"/>
    <lineage>
        <taxon>Bacteria</taxon>
        <taxon>Pseudomonadati</taxon>
        <taxon>Pseudomonadota</taxon>
        <taxon>Alphaproteobacteria</taxon>
        <taxon>Parvularculales</taxon>
        <taxon>Parvularculaceae</taxon>
        <taxon>Parvularcula</taxon>
    </lineage>
</organism>
<evidence type="ECO:0000313" key="2">
    <source>
        <dbReference type="Proteomes" id="UP001595607"/>
    </source>
</evidence>
<dbReference type="Proteomes" id="UP001595607">
    <property type="component" value="Unassembled WGS sequence"/>
</dbReference>
<evidence type="ECO:0000313" key="1">
    <source>
        <dbReference type="EMBL" id="MFC3303688.1"/>
    </source>
</evidence>
<dbReference type="Gene3D" id="3.30.530.20">
    <property type="match status" value="1"/>
</dbReference>
<sequence>MLECDPPHRYAHTFKFTGYEDTPCAVTYELKELDDGERFSLIAWDMREGTKTA</sequence>
<name>A0ABV7ME05_9PROT</name>
<proteinExistence type="predicted"/>